<evidence type="ECO:0000313" key="3">
    <source>
        <dbReference type="EMBL" id="KXV45901.1"/>
    </source>
</evidence>
<dbReference type="PRINTS" id="PR00111">
    <property type="entry name" value="ABHYDROLASE"/>
</dbReference>
<accession>A0A149TEL2</accession>
<sequence length="274" mass="29909">MPYITATDGTSLHVKDMGAGKPVVLIHGWPLTGDMWEKQTLALVEAGYRVITYDRRGFGQSGHPIDCYDYDTFADDLAVILEQLDLWDATLVGFSMGGGEVARYLSRHGRSRISKTVLLSSVVPFLLKTSDNPKGVDISVFDGIKQKIRQDRLGFLKDFIPEFYGVSMLHHPVSQGVLDWSFLLASMASPMATLDCVDAWGTTDFRSDLQAFTVPTLVIHGTADSAVPAGISGEKAAAAIPGSTWISYEGAPHGLFMTHAERVNEDLLRFLATP</sequence>
<dbReference type="GO" id="GO:0003824">
    <property type="term" value="F:catalytic activity"/>
    <property type="evidence" value="ECO:0007669"/>
    <property type="project" value="InterPro"/>
</dbReference>
<dbReference type="PATRIC" id="fig|318683.6.peg.346"/>
<dbReference type="InterPro" id="IPR000073">
    <property type="entry name" value="AB_hydrolase_1"/>
</dbReference>
<proteinExistence type="inferred from homology"/>
<dbReference type="SUPFAM" id="SSF53474">
    <property type="entry name" value="alpha/beta-Hydrolases"/>
    <property type="match status" value="1"/>
</dbReference>
<name>A0A149TEL2_9PROT</name>
<dbReference type="RefSeq" id="WP_062110669.1">
    <property type="nucleotide sequence ID" value="NZ_LHZR01000114.1"/>
</dbReference>
<gene>
    <name evidence="3" type="ORF">AD945_17250</name>
</gene>
<comment type="similarity">
    <text evidence="1">Belongs to the AB hydrolase superfamily. Bacterial non-heme haloperoxidase / perhydrolase family.</text>
</comment>
<dbReference type="Pfam" id="PF00561">
    <property type="entry name" value="Abhydrolase_1"/>
    <property type="match status" value="1"/>
</dbReference>
<evidence type="ECO:0000259" key="2">
    <source>
        <dbReference type="Pfam" id="PF00561"/>
    </source>
</evidence>
<dbReference type="InterPro" id="IPR000639">
    <property type="entry name" value="Epox_hydrolase-like"/>
</dbReference>
<dbReference type="STRING" id="318683.A0U94_02920"/>
<evidence type="ECO:0000313" key="4">
    <source>
        <dbReference type="Proteomes" id="UP000075636"/>
    </source>
</evidence>
<dbReference type="PRINTS" id="PR00412">
    <property type="entry name" value="EPOXHYDRLASE"/>
</dbReference>
<comment type="caution">
    <text evidence="3">The sequence shown here is derived from an EMBL/GenBank/DDBJ whole genome shotgun (WGS) entry which is preliminary data.</text>
</comment>
<dbReference type="Proteomes" id="UP000075636">
    <property type="component" value="Unassembled WGS sequence"/>
</dbReference>
<dbReference type="Gene3D" id="3.40.50.1820">
    <property type="entry name" value="alpha/beta hydrolase"/>
    <property type="match status" value="1"/>
</dbReference>
<protein>
    <submittedName>
        <fullName evidence="3">Arylesterase</fullName>
    </submittedName>
</protein>
<organism evidence="3 4">
    <name type="scientific">Gluconobacter albidus</name>
    <dbReference type="NCBI Taxonomy" id="318683"/>
    <lineage>
        <taxon>Bacteria</taxon>
        <taxon>Pseudomonadati</taxon>
        <taxon>Pseudomonadota</taxon>
        <taxon>Alphaproteobacteria</taxon>
        <taxon>Acetobacterales</taxon>
        <taxon>Acetobacteraceae</taxon>
        <taxon>Gluconobacter</taxon>
    </lineage>
</organism>
<dbReference type="PANTHER" id="PTHR43433">
    <property type="entry name" value="HYDROLASE, ALPHA/BETA FOLD FAMILY PROTEIN"/>
    <property type="match status" value="1"/>
</dbReference>
<dbReference type="EMBL" id="LHZR01000114">
    <property type="protein sequence ID" value="KXV45901.1"/>
    <property type="molecule type" value="Genomic_DNA"/>
</dbReference>
<feature type="domain" description="AB hydrolase-1" evidence="2">
    <location>
        <begin position="21"/>
        <end position="260"/>
    </location>
</feature>
<reference evidence="3 4" key="1">
    <citation type="submission" date="2015-06" db="EMBL/GenBank/DDBJ databases">
        <title>Improved classification and identification of acetic acid bacteria using matrix-assisted laser desorption/ionization time-of-flight mass spectrometry; Gluconobacter nephelii and Gluconobacter uchimurae are later heterotypic synonyms of Gluconobacter japonicus and Gluconobacter oxydans, respectively.</title>
        <authorList>
            <person name="Li L."/>
            <person name="Cleenwerck I."/>
            <person name="De Vuyst L."/>
            <person name="Vandamme P."/>
        </authorList>
    </citation>
    <scope>NUCLEOTIDE SEQUENCE [LARGE SCALE GENOMIC DNA]</scope>
    <source>
        <strain evidence="3 4">LMG 1768</strain>
    </source>
</reference>
<dbReference type="InterPro" id="IPR050471">
    <property type="entry name" value="AB_hydrolase"/>
</dbReference>
<dbReference type="AlphaFoldDB" id="A0A149TEL2"/>
<evidence type="ECO:0000256" key="1">
    <source>
        <dbReference type="ARBA" id="ARBA00038128"/>
    </source>
</evidence>
<dbReference type="FunFam" id="3.40.50.1820:FF:000205">
    <property type="entry name" value="Non-haem bromoperoxidase BPO-A2"/>
    <property type="match status" value="1"/>
</dbReference>
<dbReference type="OrthoDB" id="9779853at2"/>
<dbReference type="PANTHER" id="PTHR43433:SF4">
    <property type="entry name" value="NON-HEME CHLOROPEROXIDASE-RELATED"/>
    <property type="match status" value="1"/>
</dbReference>
<dbReference type="InterPro" id="IPR029058">
    <property type="entry name" value="AB_hydrolase_fold"/>
</dbReference>